<dbReference type="GO" id="GO:0009294">
    <property type="term" value="P:DNA-mediated transformation"/>
    <property type="evidence" value="ECO:0007669"/>
    <property type="project" value="InterPro"/>
</dbReference>
<evidence type="ECO:0000313" key="4">
    <source>
        <dbReference type="Proteomes" id="UP000460157"/>
    </source>
</evidence>
<feature type="domain" description="Smf/DprA SLOG" evidence="2">
    <location>
        <begin position="86"/>
        <end position="287"/>
    </location>
</feature>
<sequence length="306" mass="33193">MEPSTTALRAGARGVDDETIIKILVATRKYHPLTQPERVQLLQQEGADYLLEALFGTTLIDPELELEIERACVDLQRWQAQGYGVLSVLDHAYPRYLRGAWEAPALLYYQGEVVPEDTAVSVVGSRRVSPDVRDQAARTAEELVSRGLTVASGLAAGIDGAAHDAALEAQGRTVAVMGTGLDHTYPASHLQLREQIVETGLVLSQFEPDFSGAKFAFPMRNHVMSAYGLATIVISAQEKSGTRHQARAAIGHSRGLIISDQVARETSWGHEYAERGLARVVYSAEEAAAVAHELVTAHLRGTQLFG</sequence>
<keyword evidence="4" id="KW-1185">Reference proteome</keyword>
<dbReference type="Proteomes" id="UP000460157">
    <property type="component" value="Unassembled WGS sequence"/>
</dbReference>
<dbReference type="InterPro" id="IPR003488">
    <property type="entry name" value="DprA"/>
</dbReference>
<dbReference type="AlphaFoldDB" id="A0A7K1UJ27"/>
<protein>
    <submittedName>
        <fullName evidence="3">DNA protecting protein DprA</fullName>
    </submittedName>
</protein>
<dbReference type="InterPro" id="IPR057666">
    <property type="entry name" value="DrpA_SLOG"/>
</dbReference>
<organism evidence="3 4">
    <name type="scientific">Nesterenkonia alkaliphila</name>
    <dbReference type="NCBI Taxonomy" id="1463631"/>
    <lineage>
        <taxon>Bacteria</taxon>
        <taxon>Bacillati</taxon>
        <taxon>Actinomycetota</taxon>
        <taxon>Actinomycetes</taxon>
        <taxon>Micrococcales</taxon>
        <taxon>Micrococcaceae</taxon>
        <taxon>Nesterenkonia</taxon>
    </lineage>
</organism>
<accession>A0A7K1UJ27</accession>
<dbReference type="Pfam" id="PF02481">
    <property type="entry name" value="DNA_processg_A"/>
    <property type="match status" value="1"/>
</dbReference>
<name>A0A7K1UJ27_9MICC</name>
<gene>
    <name evidence="3" type="ORF">GNZ21_08970</name>
</gene>
<dbReference type="PANTHER" id="PTHR43022">
    <property type="entry name" value="PROTEIN SMF"/>
    <property type="match status" value="1"/>
</dbReference>
<comment type="caution">
    <text evidence="3">The sequence shown here is derived from an EMBL/GenBank/DDBJ whole genome shotgun (WGS) entry which is preliminary data.</text>
</comment>
<dbReference type="Gene3D" id="3.40.50.450">
    <property type="match status" value="1"/>
</dbReference>
<evidence type="ECO:0000313" key="3">
    <source>
        <dbReference type="EMBL" id="MVT26483.1"/>
    </source>
</evidence>
<dbReference type="OrthoDB" id="9785707at2"/>
<reference evidence="3 4" key="1">
    <citation type="submission" date="2019-12" db="EMBL/GenBank/DDBJ databases">
        <title>Nesterenkonia muleiensis sp. nov., a novel actinobacterium isolated from sap of Populus euphratica.</title>
        <authorList>
            <person name="Wang R."/>
        </authorList>
    </citation>
    <scope>NUCLEOTIDE SEQUENCE [LARGE SCALE GENOMIC DNA]</scope>
    <source>
        <strain evidence="3 4">F10</strain>
    </source>
</reference>
<dbReference type="PANTHER" id="PTHR43022:SF1">
    <property type="entry name" value="PROTEIN SMF"/>
    <property type="match status" value="1"/>
</dbReference>
<evidence type="ECO:0000256" key="1">
    <source>
        <dbReference type="ARBA" id="ARBA00006525"/>
    </source>
</evidence>
<dbReference type="SUPFAM" id="SSF102405">
    <property type="entry name" value="MCP/YpsA-like"/>
    <property type="match status" value="1"/>
</dbReference>
<proteinExistence type="inferred from homology"/>
<evidence type="ECO:0000259" key="2">
    <source>
        <dbReference type="Pfam" id="PF02481"/>
    </source>
</evidence>
<dbReference type="EMBL" id="WRPM01000067">
    <property type="protein sequence ID" value="MVT26483.1"/>
    <property type="molecule type" value="Genomic_DNA"/>
</dbReference>
<comment type="similarity">
    <text evidence="1">Belongs to the DprA/Smf family.</text>
</comment>
<dbReference type="RefSeq" id="WP_157323461.1">
    <property type="nucleotide sequence ID" value="NZ_BMFX01000011.1"/>
</dbReference>